<protein>
    <recommendedName>
        <fullName evidence="4">FtsX-like permease family protein</fullName>
    </recommendedName>
</protein>
<reference evidence="2 3" key="1">
    <citation type="submission" date="2020-04" db="EMBL/GenBank/DDBJ databases">
        <title>MicrobeNet Type strains.</title>
        <authorList>
            <person name="Nicholson A.C."/>
        </authorList>
    </citation>
    <scope>NUCLEOTIDE SEQUENCE [LARGE SCALE GENOMIC DNA]</scope>
    <source>
        <strain evidence="2 3">ATCC BAA-787</strain>
    </source>
</reference>
<evidence type="ECO:0000313" key="2">
    <source>
        <dbReference type="EMBL" id="NKY38115.1"/>
    </source>
</evidence>
<name>A0ABX1JWF1_9CELL</name>
<dbReference type="RefSeq" id="WP_168676525.1">
    <property type="nucleotide sequence ID" value="NZ_JAAXOY010000003.1"/>
</dbReference>
<comment type="caution">
    <text evidence="2">The sequence shown here is derived from an EMBL/GenBank/DDBJ whole genome shotgun (WGS) entry which is preliminary data.</text>
</comment>
<accession>A0ABX1JWF1</accession>
<organism evidence="2 3">
    <name type="scientific">Cellulomonas septica</name>
    <dbReference type="NCBI Taxonomy" id="285080"/>
    <lineage>
        <taxon>Bacteria</taxon>
        <taxon>Bacillati</taxon>
        <taxon>Actinomycetota</taxon>
        <taxon>Actinomycetes</taxon>
        <taxon>Micrococcales</taxon>
        <taxon>Cellulomonadaceae</taxon>
        <taxon>Cellulomonas</taxon>
    </lineage>
</organism>
<proteinExistence type="predicted"/>
<feature type="transmembrane region" description="Helical" evidence="1">
    <location>
        <begin position="357"/>
        <end position="377"/>
    </location>
</feature>
<dbReference type="EMBL" id="JAAXOY010000003">
    <property type="protein sequence ID" value="NKY38115.1"/>
    <property type="molecule type" value="Genomic_DNA"/>
</dbReference>
<sequence>MTQTQVRARSWTSVGRRWRASASFGEGLANVRDGALLFAGVVAISTLVVGGALVADVVTGARILAAEREYLDSGGNLLVVQRQSEGKLDAGLCASLEAVPGVTAAAGVSVEPGAVRLVGRPESQQTIVTATAGVLDILGVDGVGGDEVVASTVVSERWLWQEGSRLRIEAEDADHVGAPSAVLTVAAVSNLERLSEGASTGILLLQAPTGEVDHCFVQVDAQYREDVRAALPALLGERPDSAVAVSDRLPAGAFAQDPVAAWDGRPTRWIAGAAGAVVGLLWLVVAWTRRGRAALYASLGVPYAGGVLIRWVEGASVAVLGVLWGAALAASVAVAAVDTPLGVALSSVTRGGALAGAVGLAVVTVAALVRPGTLAALKDR</sequence>
<keyword evidence="1" id="KW-1133">Transmembrane helix</keyword>
<keyword evidence="1" id="KW-0812">Transmembrane</keyword>
<feature type="transmembrane region" description="Helical" evidence="1">
    <location>
        <begin position="317"/>
        <end position="337"/>
    </location>
</feature>
<feature type="transmembrane region" description="Helical" evidence="1">
    <location>
        <begin position="35"/>
        <end position="58"/>
    </location>
</feature>
<keyword evidence="3" id="KW-1185">Reference proteome</keyword>
<evidence type="ECO:0000256" key="1">
    <source>
        <dbReference type="SAM" id="Phobius"/>
    </source>
</evidence>
<evidence type="ECO:0008006" key="4">
    <source>
        <dbReference type="Google" id="ProtNLM"/>
    </source>
</evidence>
<gene>
    <name evidence="2" type="ORF">HGA02_00830</name>
</gene>
<feature type="transmembrane region" description="Helical" evidence="1">
    <location>
        <begin position="269"/>
        <end position="287"/>
    </location>
</feature>
<evidence type="ECO:0000313" key="3">
    <source>
        <dbReference type="Proteomes" id="UP000777774"/>
    </source>
</evidence>
<keyword evidence="1" id="KW-0472">Membrane</keyword>
<dbReference type="Proteomes" id="UP000777774">
    <property type="component" value="Unassembled WGS sequence"/>
</dbReference>